<dbReference type="OrthoDB" id="2084556at2"/>
<sequence length="75" mass="8764">MTVKYRCRHCETEIGTLPFDADETILKLHLFEVGEIDDYIEKDANGQTTVHCICESCEDSLKQFPDYHALKKWLQ</sequence>
<name>A0A0A3I1N2_9BACL</name>
<keyword evidence="2" id="KW-1185">Reference proteome</keyword>
<dbReference type="Proteomes" id="UP000030416">
    <property type="component" value="Unassembled WGS sequence"/>
</dbReference>
<reference evidence="1 2" key="1">
    <citation type="submission" date="2014-02" db="EMBL/GenBank/DDBJ databases">
        <title>Draft genome sequence of Lysinibacillus manganicus DSM 26584T.</title>
        <authorList>
            <person name="Zhang F."/>
            <person name="Wang G."/>
            <person name="Zhang L."/>
        </authorList>
    </citation>
    <scope>NUCLEOTIDE SEQUENCE [LARGE SCALE GENOMIC DNA]</scope>
    <source>
        <strain evidence="1 2">DSM 26584</strain>
    </source>
</reference>
<evidence type="ECO:0008006" key="3">
    <source>
        <dbReference type="Google" id="ProtNLM"/>
    </source>
</evidence>
<dbReference type="RefSeq" id="WP_036189130.1">
    <property type="nucleotide sequence ID" value="NZ_AVDA01000025.1"/>
</dbReference>
<dbReference type="STRING" id="1384049.CD29_16715"/>
<gene>
    <name evidence="1" type="ORF">CD29_16715</name>
</gene>
<accession>A0A0A3I1N2</accession>
<dbReference type="AlphaFoldDB" id="A0A0A3I1N2"/>
<protein>
    <recommendedName>
        <fullName evidence="3">Peptide ABC transporter permease</fullName>
    </recommendedName>
</protein>
<organism evidence="1 2">
    <name type="scientific">Ureibacillus manganicus DSM 26584</name>
    <dbReference type="NCBI Taxonomy" id="1384049"/>
    <lineage>
        <taxon>Bacteria</taxon>
        <taxon>Bacillati</taxon>
        <taxon>Bacillota</taxon>
        <taxon>Bacilli</taxon>
        <taxon>Bacillales</taxon>
        <taxon>Caryophanaceae</taxon>
        <taxon>Ureibacillus</taxon>
    </lineage>
</organism>
<evidence type="ECO:0000313" key="2">
    <source>
        <dbReference type="Proteomes" id="UP000030416"/>
    </source>
</evidence>
<dbReference type="InterPro" id="IPR020115">
    <property type="entry name" value="Fin"/>
</dbReference>
<evidence type="ECO:0000313" key="1">
    <source>
        <dbReference type="EMBL" id="KGR76573.1"/>
    </source>
</evidence>
<dbReference type="EMBL" id="JPVN01000025">
    <property type="protein sequence ID" value="KGR76573.1"/>
    <property type="molecule type" value="Genomic_DNA"/>
</dbReference>
<dbReference type="Pfam" id="PF10955">
    <property type="entry name" value="Fin"/>
    <property type="match status" value="1"/>
</dbReference>
<comment type="caution">
    <text evidence="1">The sequence shown here is derived from an EMBL/GenBank/DDBJ whole genome shotgun (WGS) entry which is preliminary data.</text>
</comment>
<proteinExistence type="predicted"/>
<dbReference type="GO" id="GO:0010468">
    <property type="term" value="P:regulation of gene expression"/>
    <property type="evidence" value="ECO:0007669"/>
    <property type="project" value="InterPro"/>
</dbReference>
<dbReference type="eggNOG" id="ENOG5032W00">
    <property type="taxonomic scope" value="Bacteria"/>
</dbReference>